<feature type="compositionally biased region" description="Polar residues" evidence="1">
    <location>
        <begin position="766"/>
        <end position="785"/>
    </location>
</feature>
<name>A0ABQ7PF24_9HYPO</name>
<feature type="compositionally biased region" description="Low complexity" evidence="1">
    <location>
        <begin position="264"/>
        <end position="277"/>
    </location>
</feature>
<feature type="compositionally biased region" description="Acidic residues" evidence="1">
    <location>
        <begin position="943"/>
        <end position="956"/>
    </location>
</feature>
<dbReference type="Proteomes" id="UP000742024">
    <property type="component" value="Unassembled WGS sequence"/>
</dbReference>
<feature type="region of interest" description="Disordered" evidence="1">
    <location>
        <begin position="901"/>
        <end position="958"/>
    </location>
</feature>
<dbReference type="EMBL" id="SRPR01000080">
    <property type="protein sequence ID" value="KAG5961451.1"/>
    <property type="molecule type" value="Genomic_DNA"/>
</dbReference>
<feature type="compositionally biased region" description="Polar residues" evidence="1">
    <location>
        <begin position="909"/>
        <end position="918"/>
    </location>
</feature>
<evidence type="ECO:0000313" key="2">
    <source>
        <dbReference type="EMBL" id="KAG5961451.1"/>
    </source>
</evidence>
<protein>
    <recommendedName>
        <fullName evidence="4">Gastric mucin-like protein</fullName>
    </recommendedName>
</protein>
<feature type="compositionally biased region" description="Basic and acidic residues" evidence="1">
    <location>
        <begin position="416"/>
        <end position="433"/>
    </location>
</feature>
<gene>
    <name evidence="2" type="ORF">E4U57_007636</name>
</gene>
<feature type="region of interest" description="Disordered" evidence="1">
    <location>
        <begin position="491"/>
        <end position="510"/>
    </location>
</feature>
<accession>A0ABQ7PF24</accession>
<feature type="region of interest" description="Disordered" evidence="1">
    <location>
        <begin position="405"/>
        <end position="444"/>
    </location>
</feature>
<feature type="region of interest" description="Disordered" evidence="1">
    <location>
        <begin position="226"/>
        <end position="306"/>
    </location>
</feature>
<evidence type="ECO:0000313" key="3">
    <source>
        <dbReference type="Proteomes" id="UP000742024"/>
    </source>
</evidence>
<keyword evidence="3" id="KW-1185">Reference proteome</keyword>
<reference evidence="2 3" key="1">
    <citation type="journal article" date="2020" name="bioRxiv">
        <title>Whole genome comparisons of ergot fungi reveals the divergence and evolution of species within the genus Claviceps are the result of varying mechanisms driving genome evolution and host range expansion.</title>
        <authorList>
            <person name="Wyka S.A."/>
            <person name="Mondo S.J."/>
            <person name="Liu M."/>
            <person name="Dettman J."/>
            <person name="Nalam V."/>
            <person name="Broders K.D."/>
        </authorList>
    </citation>
    <scope>NUCLEOTIDE SEQUENCE [LARGE SCALE GENOMIC DNA]</scope>
    <source>
        <strain evidence="2 3">LM583</strain>
    </source>
</reference>
<feature type="compositionally biased region" description="Polar residues" evidence="1">
    <location>
        <begin position="434"/>
        <end position="443"/>
    </location>
</feature>
<feature type="region of interest" description="Disordered" evidence="1">
    <location>
        <begin position="766"/>
        <end position="792"/>
    </location>
</feature>
<sequence length="986" mass="108086">MNKSSLIGNIVAFEGEPDLVSTQLRLLPTSSQLLILPSVEFYVEPGDSDQCFCARGFVRQIHDALTARNDVARAFLDGSTTDDKRLVFLNGSTPGARMLCVKKIMKYITNDDRVEAETIFEDIVKDGVSGLDDSLFDMSLASHNLDYSYTVNDGFNAEEDPVTKAMREADSLDRQTANLQPCNGRVLNPTTRPRSSSLPLYGFVDGFADSTPFYVFGVQPNDEESPAESVVKRVSAPPTVKPTRLGSSITKSTQNTRGIPKLASSSCTSPSMYSPSCIGETYHQGGSTDPADAVPGSPVSEASSLQSSDPIVFGEASVLDVRQSSGFGSIARANSLGRIYPTSARYRDHIQSWLDDPDTPISSQQPESATFLLSDDRIQKPGRASIVDRPRTIIVRSGLSSVQIHPVPISKRRRQEKNSIDNAKPKYIDRGTDSRQSAVQDSSYRPVLPPVEDLVISIIRQDSSDALFDSAVSAFKYHRYPPLYHSPTASDADVNHGLSPGTPTHPSPESEYGLQVHLKELDVSPSADEYDPFAYVQPSWQIQKPSDLDSTVPTVRLPTPAQIASPTEGDMKIHEFHVASGQSALSVQNSLRSILRDHFPPDTEGYRQFQTSLLPEFDELWEPLLSKRSSHRGDKNGVQILALGSQNGVNKDYSQAIINKLEKIGGKNCEIVKTGRVNFRYLLANAMQAFTSQRLTNQTDNPFTNSYLLATLMVPQLETFLTLHTEVRHLLLIYPPDHLATVLALQKLIGIDAMKVAQIVNSTSKQDSPFTHFSRASASNNTQSEMKAPQPIFSSRKTSSDVSISKANYLLTSTASETDIATFVSTVWNIETGESELASLNIAIAEAERKGTLSLKNDHMTKSRKTLQGSPLWAPCSGGFAACAANSYESSSSALPLRANSIDKVMRPSKSTEGSRSQNKLRTKSVSHIDAQSLAGLDHIGDSSDDDDDDDDDDDMYERRLMPLFMQKHHVQKLSSRKALKFLGLS</sequence>
<evidence type="ECO:0000256" key="1">
    <source>
        <dbReference type="SAM" id="MobiDB-lite"/>
    </source>
</evidence>
<organism evidence="2 3">
    <name type="scientific">Claviceps arundinis</name>
    <dbReference type="NCBI Taxonomy" id="1623583"/>
    <lineage>
        <taxon>Eukaryota</taxon>
        <taxon>Fungi</taxon>
        <taxon>Dikarya</taxon>
        <taxon>Ascomycota</taxon>
        <taxon>Pezizomycotina</taxon>
        <taxon>Sordariomycetes</taxon>
        <taxon>Hypocreomycetidae</taxon>
        <taxon>Hypocreales</taxon>
        <taxon>Clavicipitaceae</taxon>
        <taxon>Claviceps</taxon>
    </lineage>
</organism>
<feature type="compositionally biased region" description="Polar residues" evidence="1">
    <location>
        <begin position="245"/>
        <end position="257"/>
    </location>
</feature>
<comment type="caution">
    <text evidence="2">The sequence shown here is derived from an EMBL/GenBank/DDBJ whole genome shotgun (WGS) entry which is preliminary data.</text>
</comment>
<proteinExistence type="predicted"/>
<evidence type="ECO:0008006" key="4">
    <source>
        <dbReference type="Google" id="ProtNLM"/>
    </source>
</evidence>